<keyword evidence="2" id="KW-1185">Reference proteome</keyword>
<evidence type="ECO:0000313" key="2">
    <source>
        <dbReference type="Proteomes" id="UP001494874"/>
    </source>
</evidence>
<protein>
    <recommendedName>
        <fullName evidence="3">Minor tail protein</fullName>
    </recommendedName>
</protein>
<reference evidence="1 2" key="1">
    <citation type="submission" date="2024-03" db="EMBL/GenBank/DDBJ databases">
        <authorList>
            <person name="Shriver K.J."/>
            <person name="Jarquin D.M."/>
            <person name="Bolanos-Abarca L."/>
            <person name="Cohen Z.M."/>
            <person name="Hayes E."/>
            <person name="Mustafa Y."/>
            <person name="Pacheco-Mendoza M."/>
            <person name="Broussard A.C."/>
            <person name="Fogarty M.P."/>
            <person name="Ko C."/>
            <person name="Russell D.A."/>
            <person name="Jacobs-Sera D."/>
            <person name="Hatfull G.F."/>
        </authorList>
    </citation>
    <scope>NUCLEOTIDE SEQUENCE [LARGE SCALE GENOMIC DNA]</scope>
</reference>
<evidence type="ECO:0008006" key="3">
    <source>
        <dbReference type="Google" id="ProtNLM"/>
    </source>
</evidence>
<dbReference type="EMBL" id="PP537962">
    <property type="protein sequence ID" value="XAO35540.1"/>
    <property type="molecule type" value="Genomic_DNA"/>
</dbReference>
<proteinExistence type="predicted"/>
<name>A0AAX4RAV5_9CAUD</name>
<accession>A0AAX4RAV5</accession>
<gene>
    <name evidence="1" type="primary">106</name>
    <name evidence="1" type="ORF">SEA_MORGANA_106</name>
</gene>
<sequence length="86" mass="9458">MSEMPFVALSASVLDELYLDWKSIAARAFADMHCGPASPADLLVFQIPEATAEQFAPGTLMVVRSEDRELWIGPDGIHPQAQELRT</sequence>
<evidence type="ECO:0000313" key="1">
    <source>
        <dbReference type="EMBL" id="XAO35540.1"/>
    </source>
</evidence>
<organism evidence="1 2">
    <name type="scientific">Gordonia phage Morgana</name>
    <dbReference type="NCBI Taxonomy" id="3137292"/>
    <lineage>
        <taxon>Viruses</taxon>
        <taxon>Duplodnaviria</taxon>
        <taxon>Heunggongvirae</taxon>
        <taxon>Uroviricota</taxon>
        <taxon>Caudoviricetes</taxon>
        <taxon>Kruegerviridae</taxon>
        <taxon>Cafassovirus</taxon>
        <taxon>Cafassovirus morgana</taxon>
    </lineage>
</organism>
<dbReference type="Proteomes" id="UP001494874">
    <property type="component" value="Segment"/>
</dbReference>